<dbReference type="Gene3D" id="1.10.1220.10">
    <property type="entry name" value="Met repressor-like"/>
    <property type="match status" value="1"/>
</dbReference>
<comment type="similarity">
    <text evidence="1">Belongs to the RelB/DinJ antitoxin family.</text>
</comment>
<name>S4GVE2_9BIFI</name>
<protein>
    <submittedName>
        <fullName evidence="3">Addiction module antitoxin, RelB/DinJ family</fullName>
    </submittedName>
</protein>
<dbReference type="Proteomes" id="UP000014601">
    <property type="component" value="Unassembled WGS sequence"/>
</dbReference>
<dbReference type="PANTHER" id="PTHR38781">
    <property type="entry name" value="ANTITOXIN DINJ-RELATED"/>
    <property type="match status" value="1"/>
</dbReference>
<evidence type="ECO:0000256" key="1">
    <source>
        <dbReference type="ARBA" id="ARBA00010562"/>
    </source>
</evidence>
<gene>
    <name evidence="3" type="ORF">HMPREF1576_00692</name>
</gene>
<dbReference type="HOGENOM" id="CLU_154558_5_3_11"/>
<accession>S4GVE2</accession>
<dbReference type="GO" id="GO:0006355">
    <property type="term" value="P:regulation of DNA-templated transcription"/>
    <property type="evidence" value="ECO:0007669"/>
    <property type="project" value="InterPro"/>
</dbReference>
<dbReference type="InterPro" id="IPR007337">
    <property type="entry name" value="RelB/DinJ"/>
</dbReference>
<keyword evidence="2" id="KW-1277">Toxin-antitoxin system</keyword>
<dbReference type="InterPro" id="IPR013321">
    <property type="entry name" value="Arc_rbn_hlx_hlx"/>
</dbReference>
<dbReference type="EMBL" id="ATJO01000056">
    <property type="protein sequence ID" value="EPI50746.1"/>
    <property type="molecule type" value="Genomic_DNA"/>
</dbReference>
<dbReference type="PATRIC" id="fig|1261061.4.peg.606"/>
<dbReference type="NCBIfam" id="TIGR02384">
    <property type="entry name" value="RelB_DinJ"/>
    <property type="match status" value="1"/>
</dbReference>
<dbReference type="GO" id="GO:0006351">
    <property type="term" value="P:DNA-templated transcription"/>
    <property type="evidence" value="ECO:0007669"/>
    <property type="project" value="TreeGrafter"/>
</dbReference>
<dbReference type="RefSeq" id="WP_016806684.1">
    <property type="nucleotide sequence ID" value="NZ_KE348083.1"/>
</dbReference>
<proteinExistence type="inferred from homology"/>
<evidence type="ECO:0000313" key="3">
    <source>
        <dbReference type="EMBL" id="EPI50746.1"/>
    </source>
</evidence>
<evidence type="ECO:0000313" key="4">
    <source>
        <dbReference type="Proteomes" id="UP000014601"/>
    </source>
</evidence>
<evidence type="ECO:0000256" key="2">
    <source>
        <dbReference type="ARBA" id="ARBA00022649"/>
    </source>
</evidence>
<dbReference type="Pfam" id="PF04221">
    <property type="entry name" value="RelB"/>
    <property type="match status" value="1"/>
</dbReference>
<reference evidence="3 4" key="1">
    <citation type="submission" date="2013-06" db="EMBL/GenBank/DDBJ databases">
        <authorList>
            <person name="Weinstock G."/>
            <person name="Sodergren E."/>
            <person name="Lobos E.A."/>
            <person name="Fulton L."/>
            <person name="Fulton R."/>
            <person name="Courtney L."/>
            <person name="Fronick C."/>
            <person name="O'Laughlin M."/>
            <person name="Godfrey J."/>
            <person name="Wilson R.M."/>
            <person name="Miner T."/>
            <person name="Farmer C."/>
            <person name="Delehaunty K."/>
            <person name="Cordes M."/>
            <person name="Minx P."/>
            <person name="Tomlinson C."/>
            <person name="Chen J."/>
            <person name="Wollam A."/>
            <person name="Pepin K.H."/>
            <person name="Bhonagiri V."/>
            <person name="Zhang X."/>
            <person name="Warren W."/>
            <person name="Mitreva M."/>
            <person name="Mardis E.R."/>
            <person name="Wilson R.K."/>
        </authorList>
    </citation>
    <scope>NUCLEOTIDE SEQUENCE [LARGE SCALE GENOMIC DNA]</scope>
    <source>
        <strain evidence="3 4">JCP7719</strain>
    </source>
</reference>
<sequence length="108" mass="12098">MLNINEYLRIVKEDGGIVVTTTNLNIRTDKGIKEQADRIFSELGLNMTTAINMFLRTTIRENGIPFSLKLEVPNDTTIAAIEEGRRIASDPSVKGYRNMEDLKAALDL</sequence>
<comment type="caution">
    <text evidence="3">The sequence shown here is derived from an EMBL/GenBank/DDBJ whole genome shotgun (WGS) entry which is preliminary data.</text>
</comment>
<organism evidence="3 4">
    <name type="scientific">Gardnerella pickettii JCP7719</name>
    <dbReference type="NCBI Taxonomy" id="1261061"/>
    <lineage>
        <taxon>Bacteria</taxon>
        <taxon>Bacillati</taxon>
        <taxon>Actinomycetota</taxon>
        <taxon>Actinomycetes</taxon>
        <taxon>Bifidobacteriales</taxon>
        <taxon>Bifidobacteriaceae</taxon>
        <taxon>Gardnerella</taxon>
        <taxon>Gardnerella pickettii</taxon>
    </lineage>
</organism>
<dbReference type="AlphaFoldDB" id="S4GVE2"/>
<dbReference type="PANTHER" id="PTHR38781:SF1">
    <property type="entry name" value="ANTITOXIN DINJ-RELATED"/>
    <property type="match status" value="1"/>
</dbReference>